<sequence length="373" mass="44247">MSYYILPKNNNTILINPTSSEDPINVYMSNTLLNYYNEIFYHVNNAIMEIDSSYNSSYNSDDLFKIINPYEYIFSTVPGSKFSVSKLKLQTNLFYDFLEIMSTMNILDYFKDRSVNFLNICSNFNDTEYCLEMLREKNNDKIYSFNKINDVNLILKEDPFDFIFFDSFDDTCRNNNNNYFINLIKIIMIIFKQQKEKGICIVKINHIFYKPVVDIIYLLSSLFEKIYVIKPNTSNITKFDKYIVCKGFQKNNVNLYEENFLKLYDLLINLNNKNIKSLFEYDIPYYFSNKIDELNSIIGQQQLESIDQIISLLKNKNKQEKIENIIKLNIQKCVLWCDKFKIPCNKFTEKINIFLPNIKDLEISEVIINANES</sequence>
<dbReference type="InterPro" id="IPR002877">
    <property type="entry name" value="RNA_MeTrfase_FtsJ_dom"/>
</dbReference>
<dbReference type="GO" id="GO:0008168">
    <property type="term" value="F:methyltransferase activity"/>
    <property type="evidence" value="ECO:0007669"/>
    <property type="project" value="InterPro"/>
</dbReference>
<accession>A0A6C0ERW9</accession>
<dbReference type="GO" id="GO:0032259">
    <property type="term" value="P:methylation"/>
    <property type="evidence" value="ECO:0007669"/>
    <property type="project" value="InterPro"/>
</dbReference>
<protein>
    <recommendedName>
        <fullName evidence="1">Ribosomal RNA methyltransferase FtsJ domain-containing protein</fullName>
    </recommendedName>
</protein>
<evidence type="ECO:0000313" key="2">
    <source>
        <dbReference type="EMBL" id="QHT31079.1"/>
    </source>
</evidence>
<evidence type="ECO:0000259" key="1">
    <source>
        <dbReference type="Pfam" id="PF01728"/>
    </source>
</evidence>
<dbReference type="SUPFAM" id="SSF53335">
    <property type="entry name" value="S-adenosyl-L-methionine-dependent methyltransferases"/>
    <property type="match status" value="1"/>
</dbReference>
<dbReference type="Pfam" id="PF01728">
    <property type="entry name" value="FtsJ"/>
    <property type="match status" value="1"/>
</dbReference>
<feature type="domain" description="Ribosomal RNA methyltransferase FtsJ" evidence="1">
    <location>
        <begin position="147"/>
        <end position="248"/>
    </location>
</feature>
<proteinExistence type="predicted"/>
<dbReference type="InterPro" id="IPR029063">
    <property type="entry name" value="SAM-dependent_MTases_sf"/>
</dbReference>
<name>A0A6C0ERW9_9ZZZZ</name>
<dbReference type="AlphaFoldDB" id="A0A6C0ERW9"/>
<dbReference type="EMBL" id="MN738915">
    <property type="protein sequence ID" value="QHT31079.1"/>
    <property type="molecule type" value="Genomic_DNA"/>
</dbReference>
<reference evidence="2" key="1">
    <citation type="journal article" date="2020" name="Nature">
        <title>Giant virus diversity and host interactions through global metagenomics.</title>
        <authorList>
            <person name="Schulz F."/>
            <person name="Roux S."/>
            <person name="Paez-Espino D."/>
            <person name="Jungbluth S."/>
            <person name="Walsh D.A."/>
            <person name="Denef V.J."/>
            <person name="McMahon K.D."/>
            <person name="Konstantinidis K.T."/>
            <person name="Eloe-Fadrosh E.A."/>
            <person name="Kyrpides N.C."/>
            <person name="Woyke T."/>
        </authorList>
    </citation>
    <scope>NUCLEOTIDE SEQUENCE</scope>
    <source>
        <strain evidence="2">GVMAG-M-3300009155-2</strain>
    </source>
</reference>
<dbReference type="Gene3D" id="3.40.50.12760">
    <property type="match status" value="1"/>
</dbReference>
<organism evidence="2">
    <name type="scientific">viral metagenome</name>
    <dbReference type="NCBI Taxonomy" id="1070528"/>
    <lineage>
        <taxon>unclassified sequences</taxon>
        <taxon>metagenomes</taxon>
        <taxon>organismal metagenomes</taxon>
    </lineage>
</organism>